<feature type="transmembrane region" description="Helical" evidence="1">
    <location>
        <begin position="52"/>
        <end position="74"/>
    </location>
</feature>
<dbReference type="Pfam" id="PF20151">
    <property type="entry name" value="DUF6533"/>
    <property type="match status" value="1"/>
</dbReference>
<keyword evidence="1" id="KW-0472">Membrane</keyword>
<evidence type="ECO:0000259" key="2">
    <source>
        <dbReference type="Pfam" id="PF20151"/>
    </source>
</evidence>
<name>A0AAD7KEJ3_9AGAR</name>
<dbReference type="EMBL" id="JARJLG010000002">
    <property type="protein sequence ID" value="KAJ7784002.1"/>
    <property type="molecule type" value="Genomic_DNA"/>
</dbReference>
<feature type="transmembrane region" description="Helical" evidence="1">
    <location>
        <begin position="20"/>
        <end position="40"/>
    </location>
</feature>
<protein>
    <recommendedName>
        <fullName evidence="2">DUF6533 domain-containing protein</fullName>
    </recommendedName>
</protein>
<feature type="transmembrane region" description="Helical" evidence="1">
    <location>
        <begin position="116"/>
        <end position="136"/>
    </location>
</feature>
<reference evidence="3" key="1">
    <citation type="submission" date="2023-03" db="EMBL/GenBank/DDBJ databases">
        <title>Massive genome expansion in bonnet fungi (Mycena s.s.) driven by repeated elements and novel gene families across ecological guilds.</title>
        <authorList>
            <consortium name="Lawrence Berkeley National Laboratory"/>
            <person name="Harder C.B."/>
            <person name="Miyauchi S."/>
            <person name="Viragh M."/>
            <person name="Kuo A."/>
            <person name="Thoen E."/>
            <person name="Andreopoulos B."/>
            <person name="Lu D."/>
            <person name="Skrede I."/>
            <person name="Drula E."/>
            <person name="Henrissat B."/>
            <person name="Morin E."/>
            <person name="Kohler A."/>
            <person name="Barry K."/>
            <person name="LaButti K."/>
            <person name="Morin E."/>
            <person name="Salamov A."/>
            <person name="Lipzen A."/>
            <person name="Mereny Z."/>
            <person name="Hegedus B."/>
            <person name="Baldrian P."/>
            <person name="Stursova M."/>
            <person name="Weitz H."/>
            <person name="Taylor A."/>
            <person name="Grigoriev I.V."/>
            <person name="Nagy L.G."/>
            <person name="Martin F."/>
            <person name="Kauserud H."/>
        </authorList>
    </citation>
    <scope>NUCLEOTIDE SEQUENCE</scope>
    <source>
        <strain evidence="3">CBHHK188m</strain>
    </source>
</reference>
<gene>
    <name evidence="3" type="ORF">DFH07DRAFT_789842</name>
</gene>
<keyword evidence="4" id="KW-1185">Reference proteome</keyword>
<feature type="domain" description="DUF6533" evidence="2">
    <location>
        <begin position="24"/>
        <end position="67"/>
    </location>
</feature>
<keyword evidence="1" id="KW-1133">Transmembrane helix</keyword>
<comment type="caution">
    <text evidence="3">The sequence shown here is derived from an EMBL/GenBank/DDBJ whole genome shotgun (WGS) entry which is preliminary data.</text>
</comment>
<accession>A0AAD7KEJ3</accession>
<keyword evidence="1" id="KW-0812">Transmembrane</keyword>
<organism evidence="3 4">
    <name type="scientific">Mycena maculata</name>
    <dbReference type="NCBI Taxonomy" id="230809"/>
    <lineage>
        <taxon>Eukaryota</taxon>
        <taxon>Fungi</taxon>
        <taxon>Dikarya</taxon>
        <taxon>Basidiomycota</taxon>
        <taxon>Agaricomycotina</taxon>
        <taxon>Agaricomycetes</taxon>
        <taxon>Agaricomycetidae</taxon>
        <taxon>Agaricales</taxon>
        <taxon>Marasmiineae</taxon>
        <taxon>Mycenaceae</taxon>
        <taxon>Mycena</taxon>
    </lineage>
</organism>
<evidence type="ECO:0000313" key="3">
    <source>
        <dbReference type="EMBL" id="KAJ7784002.1"/>
    </source>
</evidence>
<dbReference type="InterPro" id="IPR045340">
    <property type="entry name" value="DUF6533"/>
</dbReference>
<dbReference type="AlphaFoldDB" id="A0AAD7KEJ3"/>
<feature type="transmembrane region" description="Helical" evidence="1">
    <location>
        <begin position="164"/>
        <end position="187"/>
    </location>
</feature>
<evidence type="ECO:0000256" key="1">
    <source>
        <dbReference type="SAM" id="Phobius"/>
    </source>
</evidence>
<evidence type="ECO:0000313" key="4">
    <source>
        <dbReference type="Proteomes" id="UP001215280"/>
    </source>
</evidence>
<feature type="transmembrane region" description="Helical" evidence="1">
    <location>
        <begin position="80"/>
        <end position="104"/>
    </location>
</feature>
<sequence>MTSASGNLASNCPTTEDRLGPSLSFVSATLILFEYSLTLFDELRFVWSQRRSASTFLFFVARYAGLASAIVTLVQTPTTYMLLAHLSAALRIVIIVAAEAILTLRTWAIWEKKKRILFILGVAGLAALGGNLSVVFRGLNDTGVENAGPDCTAILNSQPASAVMIPYVVVIAYEILTMLLSATRILRWRNQIAPSARTALLDTLWRDGLLHFSWMIVLGIVNVLIIFHGSSAVHTGGSQLQTSIHSVIASRIILHLAMLPRSRDDAQTDAPASTMLFTPTTFQLTVEDSASGDGSYLG</sequence>
<dbReference type="Proteomes" id="UP001215280">
    <property type="component" value="Unassembled WGS sequence"/>
</dbReference>
<proteinExistence type="predicted"/>
<feature type="transmembrane region" description="Helical" evidence="1">
    <location>
        <begin position="208"/>
        <end position="228"/>
    </location>
</feature>